<dbReference type="Gene3D" id="3.40.50.2000">
    <property type="entry name" value="Glycogen Phosphorylase B"/>
    <property type="match status" value="3"/>
</dbReference>
<keyword evidence="2" id="KW-0808">Transferase</keyword>
<reference evidence="4" key="1">
    <citation type="journal article" date="2015" name="Proc. Natl. Acad. Sci. U.S.A.">
        <title>Genome sequencing of adzuki bean (Vigna angularis) provides insight into high starch and low fat accumulation and domestication.</title>
        <authorList>
            <person name="Yang K."/>
            <person name="Tian Z."/>
            <person name="Chen C."/>
            <person name="Luo L."/>
            <person name="Zhao B."/>
            <person name="Wang Z."/>
            <person name="Yu L."/>
            <person name="Li Y."/>
            <person name="Sun Y."/>
            <person name="Li W."/>
            <person name="Chen Y."/>
            <person name="Li Y."/>
            <person name="Zhang Y."/>
            <person name="Ai D."/>
            <person name="Zhao J."/>
            <person name="Shang C."/>
            <person name="Ma Y."/>
            <person name="Wu B."/>
            <person name="Wang M."/>
            <person name="Gao L."/>
            <person name="Sun D."/>
            <person name="Zhang P."/>
            <person name="Guo F."/>
            <person name="Wang W."/>
            <person name="Li Y."/>
            <person name="Wang J."/>
            <person name="Varshney R.K."/>
            <person name="Wang J."/>
            <person name="Ling H.Q."/>
            <person name="Wan P."/>
        </authorList>
    </citation>
    <scope>NUCLEOTIDE SEQUENCE</scope>
    <source>
        <strain evidence="4">cv. Jingnong 6</strain>
    </source>
</reference>
<dbReference type="SUPFAM" id="SSF53756">
    <property type="entry name" value="UDP-Glycosyltransferase/glycogen phosphorylase"/>
    <property type="match status" value="1"/>
</dbReference>
<evidence type="ECO:0000313" key="4">
    <source>
        <dbReference type="Proteomes" id="UP000053144"/>
    </source>
</evidence>
<dbReference type="Proteomes" id="UP000053144">
    <property type="component" value="Chromosome 2"/>
</dbReference>
<evidence type="ECO:0000313" key="3">
    <source>
        <dbReference type="EMBL" id="KOM34971.1"/>
    </source>
</evidence>
<keyword evidence="2" id="KW-0328">Glycosyltransferase</keyword>
<dbReference type="GO" id="GO:0035251">
    <property type="term" value="F:UDP-glucosyltransferase activity"/>
    <property type="evidence" value="ECO:0007669"/>
    <property type="project" value="InterPro"/>
</dbReference>
<protein>
    <submittedName>
        <fullName evidence="3">Uncharacterized protein</fullName>
    </submittedName>
</protein>
<dbReference type="EMBL" id="CM003372">
    <property type="protein sequence ID" value="KOM34971.1"/>
    <property type="molecule type" value="Genomic_DNA"/>
</dbReference>
<proteinExistence type="inferred from homology"/>
<dbReference type="AlphaFoldDB" id="A0A0L9TWV9"/>
<dbReference type="PANTHER" id="PTHR48048:SF30">
    <property type="entry name" value="GLYCOSYLTRANSFERASE"/>
    <property type="match status" value="1"/>
</dbReference>
<dbReference type="STRING" id="3914.A0A0L9TWV9"/>
<dbReference type="Gramene" id="KOM34971">
    <property type="protein sequence ID" value="KOM34971"/>
    <property type="gene ID" value="LR48_Vigan02g112100"/>
</dbReference>
<dbReference type="PANTHER" id="PTHR48048">
    <property type="entry name" value="GLYCOSYLTRANSFERASE"/>
    <property type="match status" value="1"/>
</dbReference>
<sequence>MYPTPGIGHPKLIQTHRFNITIILTGLLDHPTIEAYIRRITAAHPSISFLRLPHIPLFASTSVSLAAKAFDFIKANASSVATYLSQISQTSAIKAFFIDLFCTSTMESASSMGIPVYYFFSSGAAVLALFSYFPKLHEERSGEHVGTPARWLRGMSAMAGGTTEQKHGVSVFRKQRMMVMNQEAAKSGDQFDLALVLPYGFLEKTKDRGMVVKAWALQVEVLSRESMGVCESLRVELGVGRGGGGVAMVAWPLYAEQHVNREVMVGEMKVVIA</sequence>
<gene>
    <name evidence="3" type="ORF">LR48_Vigan02g112100</name>
</gene>
<dbReference type="InterPro" id="IPR050481">
    <property type="entry name" value="UDP-glycosyltransf_plant"/>
</dbReference>
<dbReference type="OMA" id="EEHEPHA"/>
<evidence type="ECO:0000256" key="2">
    <source>
        <dbReference type="ARBA" id="ARBA00022676"/>
    </source>
</evidence>
<name>A0A0L9TWV9_PHAAN</name>
<organism evidence="3 4">
    <name type="scientific">Phaseolus angularis</name>
    <name type="common">Azuki bean</name>
    <name type="synonym">Vigna angularis</name>
    <dbReference type="NCBI Taxonomy" id="3914"/>
    <lineage>
        <taxon>Eukaryota</taxon>
        <taxon>Viridiplantae</taxon>
        <taxon>Streptophyta</taxon>
        <taxon>Embryophyta</taxon>
        <taxon>Tracheophyta</taxon>
        <taxon>Spermatophyta</taxon>
        <taxon>Magnoliopsida</taxon>
        <taxon>eudicotyledons</taxon>
        <taxon>Gunneridae</taxon>
        <taxon>Pentapetalae</taxon>
        <taxon>rosids</taxon>
        <taxon>fabids</taxon>
        <taxon>Fabales</taxon>
        <taxon>Fabaceae</taxon>
        <taxon>Papilionoideae</taxon>
        <taxon>50 kb inversion clade</taxon>
        <taxon>NPAAA clade</taxon>
        <taxon>indigoferoid/millettioid clade</taxon>
        <taxon>Phaseoleae</taxon>
        <taxon>Vigna</taxon>
    </lineage>
</organism>
<evidence type="ECO:0000256" key="1">
    <source>
        <dbReference type="ARBA" id="ARBA00009995"/>
    </source>
</evidence>
<accession>A0A0L9TWV9</accession>
<comment type="similarity">
    <text evidence="1">Belongs to the UDP-glycosyltransferase family.</text>
</comment>